<dbReference type="InterPro" id="IPR005524">
    <property type="entry name" value="DUF318"/>
</dbReference>
<feature type="transmembrane region" description="Helical" evidence="7">
    <location>
        <begin position="240"/>
        <end position="257"/>
    </location>
</feature>
<name>A0ABV1H4I9_9FIRM</name>
<dbReference type="PANTHER" id="PTHR42775">
    <property type="entry name" value="PERMEASE RV2963-RELATED"/>
    <property type="match status" value="1"/>
</dbReference>
<keyword evidence="6 7" id="KW-0472">Membrane</keyword>
<dbReference type="Pfam" id="PF03773">
    <property type="entry name" value="ArsP_1"/>
    <property type="match status" value="1"/>
</dbReference>
<keyword evidence="3" id="KW-1003">Cell membrane</keyword>
<dbReference type="InterPro" id="IPR053166">
    <property type="entry name" value="UPF0718_permease"/>
</dbReference>
<dbReference type="EMBL" id="JBBMFS010000004">
    <property type="protein sequence ID" value="MEQ2554622.1"/>
    <property type="molecule type" value="Genomic_DNA"/>
</dbReference>
<feature type="transmembrane region" description="Helical" evidence="7">
    <location>
        <begin position="145"/>
        <end position="164"/>
    </location>
</feature>
<evidence type="ECO:0000256" key="4">
    <source>
        <dbReference type="ARBA" id="ARBA00022692"/>
    </source>
</evidence>
<keyword evidence="4 7" id="KW-0812">Transmembrane</keyword>
<feature type="transmembrane region" description="Helical" evidence="7">
    <location>
        <begin position="277"/>
        <end position="297"/>
    </location>
</feature>
<feature type="transmembrane region" description="Helical" evidence="7">
    <location>
        <begin position="84"/>
        <end position="107"/>
    </location>
</feature>
<evidence type="ECO:0000313" key="8">
    <source>
        <dbReference type="EMBL" id="MEQ2554622.1"/>
    </source>
</evidence>
<accession>A0ABV1H4I9</accession>
<comment type="caution">
    <text evidence="8">The sequence shown here is derived from an EMBL/GenBank/DDBJ whole genome shotgun (WGS) entry which is preliminary data.</text>
</comment>
<organism evidence="8 9">
    <name type="scientific">Lachnospira intestinalis</name>
    <dbReference type="NCBI Taxonomy" id="3133158"/>
    <lineage>
        <taxon>Bacteria</taxon>
        <taxon>Bacillati</taxon>
        <taxon>Bacillota</taxon>
        <taxon>Clostridia</taxon>
        <taxon>Lachnospirales</taxon>
        <taxon>Lachnospiraceae</taxon>
        <taxon>Lachnospira</taxon>
    </lineage>
</organism>
<feature type="transmembrane region" description="Helical" evidence="7">
    <location>
        <begin position="304"/>
        <end position="324"/>
    </location>
</feature>
<keyword evidence="5 7" id="KW-1133">Transmembrane helix</keyword>
<sequence length="332" mass="36321">MIWEFIQNQILGMKWLNELIGNALTMMGLDINTRVGGSIQFFIYDVLKITVLLCFLIYMISYIQSYFPPERSKKIMGRFKGISAHCIAALLGTVTPFCSCSSIPLFIGFTSAGLPLGVTFSFLISSPMVDLGSLILLMSIFGTKVAVVYVIFGLVIAVAGGTLIEKMHLENYVEAFVRNASAVDIDSPTLTQKERLEYAKDQVVSTFRKVFPYIVVGVGIGALIHNWIPEVWVESILGSNNPFGVILATLIGIPMYADIFGTIPIAEALLAKGAQLGTILSFMMAVTTLSLPSLIMLRKAVKPKLLGIFIAICAIGIIVVGYVFNTLQYFMI</sequence>
<dbReference type="Proteomes" id="UP001546774">
    <property type="component" value="Unassembled WGS sequence"/>
</dbReference>
<evidence type="ECO:0000256" key="6">
    <source>
        <dbReference type="ARBA" id="ARBA00023136"/>
    </source>
</evidence>
<feature type="transmembrane region" description="Helical" evidence="7">
    <location>
        <begin position="41"/>
        <end position="63"/>
    </location>
</feature>
<feature type="transmembrane region" description="Helical" evidence="7">
    <location>
        <begin position="113"/>
        <end position="138"/>
    </location>
</feature>
<gene>
    <name evidence="8" type="ORF">WMO37_06245</name>
</gene>
<evidence type="ECO:0000256" key="1">
    <source>
        <dbReference type="ARBA" id="ARBA00004651"/>
    </source>
</evidence>
<evidence type="ECO:0000256" key="5">
    <source>
        <dbReference type="ARBA" id="ARBA00022989"/>
    </source>
</evidence>
<comment type="subcellular location">
    <subcellularLocation>
        <location evidence="1">Cell membrane</location>
        <topology evidence="1">Multi-pass membrane protein</topology>
    </subcellularLocation>
</comment>
<evidence type="ECO:0000256" key="3">
    <source>
        <dbReference type="ARBA" id="ARBA00022475"/>
    </source>
</evidence>
<protein>
    <submittedName>
        <fullName evidence="8">Permease</fullName>
    </submittedName>
</protein>
<evidence type="ECO:0000256" key="7">
    <source>
        <dbReference type="SAM" id="Phobius"/>
    </source>
</evidence>
<feature type="transmembrane region" description="Helical" evidence="7">
    <location>
        <begin position="210"/>
        <end position="228"/>
    </location>
</feature>
<reference evidence="8" key="1">
    <citation type="submission" date="2024-03" db="EMBL/GenBank/DDBJ databases">
        <title>Human intestinal bacterial collection.</title>
        <authorList>
            <person name="Pauvert C."/>
            <person name="Hitch T.C.A."/>
            <person name="Clavel T."/>
        </authorList>
    </citation>
    <scope>NUCLEOTIDE SEQUENCE [LARGE SCALE GENOMIC DNA]</scope>
    <source>
        <strain evidence="8">CLA-AA-H89B</strain>
    </source>
</reference>
<dbReference type="PANTHER" id="PTHR42775:SF1">
    <property type="entry name" value="PERMEASE RV2963-RELATED"/>
    <property type="match status" value="1"/>
</dbReference>
<evidence type="ECO:0000313" key="9">
    <source>
        <dbReference type="Proteomes" id="UP001546774"/>
    </source>
</evidence>
<comment type="similarity">
    <text evidence="2">Belongs to the UPF0718 family.</text>
</comment>
<evidence type="ECO:0000256" key="2">
    <source>
        <dbReference type="ARBA" id="ARBA00006386"/>
    </source>
</evidence>
<keyword evidence="9" id="KW-1185">Reference proteome</keyword>
<proteinExistence type="inferred from homology"/>